<dbReference type="GO" id="GO:0045892">
    <property type="term" value="P:negative regulation of DNA-templated transcription"/>
    <property type="evidence" value="ECO:0007669"/>
    <property type="project" value="TreeGrafter"/>
</dbReference>
<gene>
    <name evidence="4" type="ORF">AVDCRST_MAG77-3936</name>
</gene>
<protein>
    <submittedName>
        <fullName evidence="4">Transcriptional regulator, IclR family</fullName>
    </submittedName>
</protein>
<dbReference type="SUPFAM" id="SSF55781">
    <property type="entry name" value="GAF domain-like"/>
    <property type="match status" value="1"/>
</dbReference>
<evidence type="ECO:0000259" key="3">
    <source>
        <dbReference type="PROSITE" id="PS51078"/>
    </source>
</evidence>
<dbReference type="Gene3D" id="3.30.450.40">
    <property type="match status" value="1"/>
</dbReference>
<name>A0A6J4JMV3_9CHLR</name>
<accession>A0A6J4JMV3</accession>
<dbReference type="InterPro" id="IPR036388">
    <property type="entry name" value="WH-like_DNA-bd_sf"/>
</dbReference>
<dbReference type="InterPro" id="IPR014757">
    <property type="entry name" value="Tscrpt_reg_IclR_C"/>
</dbReference>
<dbReference type="PANTHER" id="PTHR30136">
    <property type="entry name" value="HELIX-TURN-HELIX TRANSCRIPTIONAL REGULATOR, ICLR FAMILY"/>
    <property type="match status" value="1"/>
</dbReference>
<dbReference type="AlphaFoldDB" id="A0A6J4JMV3"/>
<keyword evidence="1" id="KW-0805">Transcription regulation</keyword>
<dbReference type="InterPro" id="IPR050707">
    <property type="entry name" value="HTH_MetabolicPath_Reg"/>
</dbReference>
<organism evidence="4">
    <name type="scientific">uncultured Chloroflexota bacterium</name>
    <dbReference type="NCBI Taxonomy" id="166587"/>
    <lineage>
        <taxon>Bacteria</taxon>
        <taxon>Bacillati</taxon>
        <taxon>Chloroflexota</taxon>
        <taxon>environmental samples</taxon>
    </lineage>
</organism>
<evidence type="ECO:0000313" key="4">
    <source>
        <dbReference type="EMBL" id="CAA9282686.1"/>
    </source>
</evidence>
<sequence>MPHNLLSSLMAHGYAEQHPETGNYRLGPGALQLANRFLANCDLRELAMPLLDALHTTLDEWVVLSMLRAGREFNVASIQSGRSLVVNPNGLGTGDRFGFDPNDGLHCTAVGKVLLSSLDPAEMDALLRSHSWPQRTPQTITNPEALRREVALVRVRGYAINVEEHYEGLRAVAAPVYDATARITASLGVAYPTLRATPAREEEIALAVRRTAAELSLRLGYTPAAETLASLTGRHAEEPARTAEPLMILGGIA</sequence>
<evidence type="ECO:0000256" key="1">
    <source>
        <dbReference type="ARBA" id="ARBA00023015"/>
    </source>
</evidence>
<feature type="domain" description="IclR-ED" evidence="3">
    <location>
        <begin position="29"/>
        <end position="221"/>
    </location>
</feature>
<dbReference type="GO" id="GO:0003677">
    <property type="term" value="F:DNA binding"/>
    <property type="evidence" value="ECO:0007669"/>
    <property type="project" value="TreeGrafter"/>
</dbReference>
<dbReference type="PANTHER" id="PTHR30136:SF35">
    <property type="entry name" value="HTH-TYPE TRANSCRIPTIONAL REGULATOR RV1719"/>
    <property type="match status" value="1"/>
</dbReference>
<dbReference type="Pfam" id="PF01614">
    <property type="entry name" value="IclR_C"/>
    <property type="match status" value="1"/>
</dbReference>
<dbReference type="EMBL" id="CADCTC010000210">
    <property type="protein sequence ID" value="CAA9282686.1"/>
    <property type="molecule type" value="Genomic_DNA"/>
</dbReference>
<reference evidence="4" key="1">
    <citation type="submission" date="2020-02" db="EMBL/GenBank/DDBJ databases">
        <authorList>
            <person name="Meier V. D."/>
        </authorList>
    </citation>
    <scope>NUCLEOTIDE SEQUENCE</scope>
    <source>
        <strain evidence="4">AVDCRST_MAG77</strain>
    </source>
</reference>
<dbReference type="GO" id="GO:0003700">
    <property type="term" value="F:DNA-binding transcription factor activity"/>
    <property type="evidence" value="ECO:0007669"/>
    <property type="project" value="TreeGrafter"/>
</dbReference>
<dbReference type="PROSITE" id="PS51078">
    <property type="entry name" value="ICLR_ED"/>
    <property type="match status" value="1"/>
</dbReference>
<evidence type="ECO:0000256" key="2">
    <source>
        <dbReference type="ARBA" id="ARBA00023163"/>
    </source>
</evidence>
<keyword evidence="2" id="KW-0804">Transcription</keyword>
<dbReference type="InterPro" id="IPR029016">
    <property type="entry name" value="GAF-like_dom_sf"/>
</dbReference>
<dbReference type="Gene3D" id="1.10.10.10">
    <property type="entry name" value="Winged helix-like DNA-binding domain superfamily/Winged helix DNA-binding domain"/>
    <property type="match status" value="1"/>
</dbReference>
<proteinExistence type="predicted"/>